<organism evidence="6 7">
    <name type="scientific">Priestia veravalensis</name>
    <dbReference type="NCBI Taxonomy" id="1414648"/>
    <lineage>
        <taxon>Bacteria</taxon>
        <taxon>Bacillati</taxon>
        <taxon>Bacillota</taxon>
        <taxon>Bacilli</taxon>
        <taxon>Bacillales</taxon>
        <taxon>Bacillaceae</taxon>
        <taxon>Priestia</taxon>
    </lineage>
</organism>
<dbReference type="GO" id="GO:0032259">
    <property type="term" value="P:methylation"/>
    <property type="evidence" value="ECO:0007669"/>
    <property type="project" value="UniProtKB-KW"/>
</dbReference>
<keyword evidence="6" id="KW-0489">Methyltransferase</keyword>
<keyword evidence="2 5" id="KW-0812">Transmembrane</keyword>
<dbReference type="EMBL" id="LNQP01000034">
    <property type="protein sequence ID" value="KSU87821.1"/>
    <property type="molecule type" value="Genomic_DNA"/>
</dbReference>
<dbReference type="PANTHER" id="PTHR43847">
    <property type="entry name" value="BLL3993 PROTEIN"/>
    <property type="match status" value="1"/>
</dbReference>
<name>A0A0V8JLU2_9BACI</name>
<comment type="caution">
    <text evidence="6">The sequence shown here is derived from an EMBL/GenBank/DDBJ whole genome shotgun (WGS) entry which is preliminary data.</text>
</comment>
<dbReference type="Pfam" id="PF04140">
    <property type="entry name" value="ICMT"/>
    <property type="match status" value="1"/>
</dbReference>
<comment type="subcellular location">
    <subcellularLocation>
        <location evidence="1">Membrane</location>
        <topology evidence="1">Multi-pass membrane protein</topology>
    </subcellularLocation>
</comment>
<dbReference type="InterPro" id="IPR007269">
    <property type="entry name" value="ICMT_MeTrfase"/>
</dbReference>
<evidence type="ECO:0000313" key="6">
    <source>
        <dbReference type="EMBL" id="KSU87821.1"/>
    </source>
</evidence>
<dbReference type="InterPro" id="IPR052527">
    <property type="entry name" value="Metal_cation-efflux_comp"/>
</dbReference>
<protein>
    <submittedName>
        <fullName evidence="6">Isoprenylcysteine carboxyl methyltransferase</fullName>
    </submittedName>
</protein>
<keyword evidence="7" id="KW-1185">Reference proteome</keyword>
<gene>
    <name evidence="6" type="ORF">AS180_10935</name>
</gene>
<evidence type="ECO:0000256" key="2">
    <source>
        <dbReference type="ARBA" id="ARBA00022692"/>
    </source>
</evidence>
<feature type="transmembrane region" description="Helical" evidence="5">
    <location>
        <begin position="40"/>
        <end position="57"/>
    </location>
</feature>
<dbReference type="RefSeq" id="WP_025909379.1">
    <property type="nucleotide sequence ID" value="NZ_KQ758650.1"/>
</dbReference>
<sequence length="188" mass="21950">MLIDVIFALIILQRLGELVIAKRNEAWMKQNGGYEAGKDHYKWMVAMHVAFFVALFVEIQLIDYPFSSPFWVFAALFLMVQLGRVWAIISLGKYWNTKIIVMPKAPVVLKGPYKYIKHPNYTIVTLEFLIIPFLFQAYLTLIVFSLLNVWMLSVRIVKEEEALKLHTDYEVAMDGKLRFMPQLKKSEN</sequence>
<proteinExistence type="predicted"/>
<feature type="transmembrane region" description="Helical" evidence="5">
    <location>
        <begin position="128"/>
        <end position="150"/>
    </location>
</feature>
<dbReference type="GO" id="GO:0004671">
    <property type="term" value="F:protein C-terminal S-isoprenylcysteine carboxyl O-methyltransferase activity"/>
    <property type="evidence" value="ECO:0007669"/>
    <property type="project" value="InterPro"/>
</dbReference>
<evidence type="ECO:0000256" key="1">
    <source>
        <dbReference type="ARBA" id="ARBA00004141"/>
    </source>
</evidence>
<dbReference type="Proteomes" id="UP000053681">
    <property type="component" value="Unassembled WGS sequence"/>
</dbReference>
<keyword evidence="4 5" id="KW-0472">Membrane</keyword>
<dbReference type="GO" id="GO:0016020">
    <property type="term" value="C:membrane"/>
    <property type="evidence" value="ECO:0007669"/>
    <property type="project" value="UniProtKB-SubCell"/>
</dbReference>
<dbReference type="AlphaFoldDB" id="A0A0V8JLU2"/>
<keyword evidence="3 5" id="KW-1133">Transmembrane helix</keyword>
<accession>A0A0V8JLU2</accession>
<evidence type="ECO:0000256" key="3">
    <source>
        <dbReference type="ARBA" id="ARBA00022989"/>
    </source>
</evidence>
<evidence type="ECO:0000256" key="4">
    <source>
        <dbReference type="ARBA" id="ARBA00023136"/>
    </source>
</evidence>
<dbReference type="PANTHER" id="PTHR43847:SF1">
    <property type="entry name" value="BLL3993 PROTEIN"/>
    <property type="match status" value="1"/>
</dbReference>
<reference evidence="6 7" key="1">
    <citation type="submission" date="2015-11" db="EMBL/GenBank/DDBJ databases">
        <title>Bacillus caseinolyticus sp nov.</title>
        <authorList>
            <person name="Dastager S.G."/>
            <person name="Mawlankar R."/>
        </authorList>
    </citation>
    <scope>NUCLEOTIDE SEQUENCE [LARGE SCALE GENOMIC DNA]</scope>
    <source>
        <strain evidence="6 7">SGD-V-76</strain>
    </source>
</reference>
<dbReference type="Gene3D" id="1.20.120.1630">
    <property type="match status" value="1"/>
</dbReference>
<evidence type="ECO:0000256" key="5">
    <source>
        <dbReference type="SAM" id="Phobius"/>
    </source>
</evidence>
<feature type="transmembrane region" description="Helical" evidence="5">
    <location>
        <begin position="69"/>
        <end position="89"/>
    </location>
</feature>
<evidence type="ECO:0000313" key="7">
    <source>
        <dbReference type="Proteomes" id="UP000053681"/>
    </source>
</evidence>
<keyword evidence="6" id="KW-0808">Transferase</keyword>